<feature type="transmembrane region" description="Helical" evidence="1">
    <location>
        <begin position="89"/>
        <end position="106"/>
    </location>
</feature>
<keyword evidence="1" id="KW-0472">Membrane</keyword>
<feature type="transmembrane region" description="Helical" evidence="1">
    <location>
        <begin position="66"/>
        <end position="83"/>
    </location>
</feature>
<comment type="caution">
    <text evidence="2">The sequence shown here is derived from an EMBL/GenBank/DDBJ whole genome shotgun (WGS) entry which is preliminary data.</text>
</comment>
<sequence length="116" mass="12337">MKLKVNILAGIYSIFAAVMFCISWFVVIAEAVNSNGQSSNSITFFYAVAWIGVVLNAYALYASKKAGISLVGAVLGLVGTLLFGFTAGLAFPAIVVLIIAAVFQFLQRPAKKQVQN</sequence>
<keyword evidence="1" id="KW-0812">Transmembrane</keyword>
<organism evidence="2 3">
    <name type="scientific">Fructobacillus papyrifericola</name>
    <dbReference type="NCBI Taxonomy" id="2713172"/>
    <lineage>
        <taxon>Bacteria</taxon>
        <taxon>Bacillati</taxon>
        <taxon>Bacillota</taxon>
        <taxon>Bacilli</taxon>
        <taxon>Lactobacillales</taxon>
        <taxon>Lactobacillaceae</taxon>
        <taxon>Fructobacillus</taxon>
    </lineage>
</organism>
<gene>
    <name evidence="2" type="ORF">G6R28_03955</name>
</gene>
<evidence type="ECO:0000256" key="1">
    <source>
        <dbReference type="SAM" id="Phobius"/>
    </source>
</evidence>
<dbReference type="Proteomes" id="UP000735205">
    <property type="component" value="Unassembled WGS sequence"/>
</dbReference>
<proteinExistence type="predicted"/>
<feature type="transmembrane region" description="Helical" evidence="1">
    <location>
        <begin position="7"/>
        <end position="29"/>
    </location>
</feature>
<dbReference type="EMBL" id="JAAMFJ010000002">
    <property type="protein sequence ID" value="MBS9336386.1"/>
    <property type="molecule type" value="Genomic_DNA"/>
</dbReference>
<evidence type="ECO:0000313" key="2">
    <source>
        <dbReference type="EMBL" id="MBS9336386.1"/>
    </source>
</evidence>
<accession>A0ABS5QTD7</accession>
<keyword evidence="1" id="KW-1133">Transmembrane helix</keyword>
<evidence type="ECO:0000313" key="3">
    <source>
        <dbReference type="Proteomes" id="UP000735205"/>
    </source>
</evidence>
<keyword evidence="3" id="KW-1185">Reference proteome</keyword>
<reference evidence="2 3" key="1">
    <citation type="submission" date="2020-02" db="EMBL/GenBank/DDBJ databases">
        <title>Fructobacillus sp. isolated from paper mulberry of Taiwan.</title>
        <authorList>
            <person name="Lin S.-T."/>
        </authorList>
    </citation>
    <scope>NUCLEOTIDE SEQUENCE [LARGE SCALE GENOMIC DNA]</scope>
    <source>
        <strain evidence="2 3">M1-21</strain>
    </source>
</reference>
<protein>
    <submittedName>
        <fullName evidence="2">Transporter</fullName>
    </submittedName>
</protein>
<name>A0ABS5QTD7_9LACO</name>
<feature type="transmembrane region" description="Helical" evidence="1">
    <location>
        <begin position="41"/>
        <end position="59"/>
    </location>
</feature>
<dbReference type="RefSeq" id="WP_213792947.1">
    <property type="nucleotide sequence ID" value="NZ_JAAMFJ010000002.1"/>
</dbReference>